<dbReference type="Pfam" id="PF00196">
    <property type="entry name" value="GerE"/>
    <property type="match status" value="1"/>
</dbReference>
<evidence type="ECO:0000313" key="4">
    <source>
        <dbReference type="Proteomes" id="UP000610846"/>
    </source>
</evidence>
<evidence type="ECO:0000313" key="3">
    <source>
        <dbReference type="EMBL" id="MBD8079541.1"/>
    </source>
</evidence>
<sequence length="745" mass="80215">MSEGNLDGVAARPDLSRTLQAGKVETPRTRRGAVPRRALIERARGGGARVVGITAPPGYGKSTMLAEWADAEDRSVAWATVDRLDDDPAALLTLLALACSAISPQVADVVEDMRGPGPSLLGRSAPLLASALSRTSSPFVLFVDDLHEADSAGSQDALGIVLRGVPEGSQVVVASRHEQAYLARRRVDGDVLEIGADDLRLDATGARTVFREARVEASEAELAAVVERCEGWPTGVFLCALLVRDGGPTSALTGDDRFVADYLYRECMSTLSPRTQNFLRCTSVLDQLSAGACDALLDTDDSRALLREIEAAHLFLVPLDHRRGWFRYHSLFREFLLAELDRVEGDAVRGLHRRAAAWFTENGLAARAVEHLLAAGASDEAALLVAGLALSTYQRGQVDVLERWLVAVGDAAIEGCPPLVVVAAWKALLLGDTREAERWAAVLERLDLHDASDEDRTALESARCQVRAAMCSDGEAKALECARFAVAHEPSWSPWRDQALHLLGSVHLLVGSVEAARDAFVEGAQCAAAMGNPDSMLLCEAELAILAIDAGRWPVAAEHARAAVEAVDVHHMEGYSTTALALAVRARVALHHGERAVAERFLTRAMRARVACTYVLPFLALRVRLQLARAYATLGDRTVAMHLAHEMDEILRQRPHVGLLVEEVATFRSRLEEATATPGAPPLTPAELRLLPYLQTHLTMSEIGRRLFVSRNTVGSQVGSIYRKLGATTRAGAVERAVGLGLLGG</sequence>
<dbReference type="AlphaFoldDB" id="A0A927J0D7"/>
<dbReference type="Pfam" id="PF13191">
    <property type="entry name" value="AAA_16"/>
    <property type="match status" value="1"/>
</dbReference>
<evidence type="ECO:0000259" key="2">
    <source>
        <dbReference type="PROSITE" id="PS50043"/>
    </source>
</evidence>
<dbReference type="InterPro" id="IPR011990">
    <property type="entry name" value="TPR-like_helical_dom_sf"/>
</dbReference>
<organism evidence="3 4">
    <name type="scientific">Cellulosimicrobium arenosum</name>
    <dbReference type="NCBI Taxonomy" id="2708133"/>
    <lineage>
        <taxon>Bacteria</taxon>
        <taxon>Bacillati</taxon>
        <taxon>Actinomycetota</taxon>
        <taxon>Actinomycetes</taxon>
        <taxon>Micrococcales</taxon>
        <taxon>Promicromonosporaceae</taxon>
        <taxon>Cellulosimicrobium</taxon>
    </lineage>
</organism>
<name>A0A927J0D7_9MICO</name>
<dbReference type="CDD" id="cd06170">
    <property type="entry name" value="LuxR_C_like"/>
    <property type="match status" value="1"/>
</dbReference>
<proteinExistence type="predicted"/>
<keyword evidence="4" id="KW-1185">Reference proteome</keyword>
<dbReference type="Gene3D" id="1.25.40.10">
    <property type="entry name" value="Tetratricopeptide repeat domain"/>
    <property type="match status" value="1"/>
</dbReference>
<dbReference type="Pfam" id="PF25873">
    <property type="entry name" value="WHD_MalT"/>
    <property type="match status" value="1"/>
</dbReference>
<dbReference type="RefSeq" id="WP_191829131.1">
    <property type="nucleotide sequence ID" value="NZ_JACYHB010000008.1"/>
</dbReference>
<dbReference type="Gene3D" id="1.10.10.10">
    <property type="entry name" value="Winged helix-like DNA-binding domain superfamily/Winged helix DNA-binding domain"/>
    <property type="match status" value="1"/>
</dbReference>
<evidence type="ECO:0000256" key="1">
    <source>
        <dbReference type="SAM" id="MobiDB-lite"/>
    </source>
</evidence>
<dbReference type="SUPFAM" id="SSF46894">
    <property type="entry name" value="C-terminal effector domain of the bipartite response regulators"/>
    <property type="match status" value="1"/>
</dbReference>
<gene>
    <name evidence="3" type="ORF">IF651_10790</name>
</gene>
<feature type="domain" description="HTH luxR-type" evidence="2">
    <location>
        <begin position="676"/>
        <end position="741"/>
    </location>
</feature>
<dbReference type="SMART" id="SM00421">
    <property type="entry name" value="HTH_LUXR"/>
    <property type="match status" value="1"/>
</dbReference>
<dbReference type="Proteomes" id="UP000610846">
    <property type="component" value="Unassembled WGS sequence"/>
</dbReference>
<dbReference type="InterPro" id="IPR000792">
    <property type="entry name" value="Tscrpt_reg_LuxR_C"/>
</dbReference>
<dbReference type="GO" id="GO:0006355">
    <property type="term" value="P:regulation of DNA-templated transcription"/>
    <property type="evidence" value="ECO:0007669"/>
    <property type="project" value="InterPro"/>
</dbReference>
<comment type="caution">
    <text evidence="3">The sequence shown here is derived from an EMBL/GenBank/DDBJ whole genome shotgun (WGS) entry which is preliminary data.</text>
</comment>
<feature type="region of interest" description="Disordered" evidence="1">
    <location>
        <begin position="1"/>
        <end position="33"/>
    </location>
</feature>
<dbReference type="PROSITE" id="PS50043">
    <property type="entry name" value="HTH_LUXR_2"/>
    <property type="match status" value="1"/>
</dbReference>
<dbReference type="GO" id="GO:0003677">
    <property type="term" value="F:DNA binding"/>
    <property type="evidence" value="ECO:0007669"/>
    <property type="project" value="InterPro"/>
</dbReference>
<reference evidence="3" key="2">
    <citation type="submission" date="2020-09" db="EMBL/GenBank/DDBJ databases">
        <authorList>
            <person name="Yu Y."/>
        </authorList>
    </citation>
    <scope>NUCLEOTIDE SEQUENCE</scope>
    <source>
        <strain evidence="3">KCTC 49039</strain>
    </source>
</reference>
<accession>A0A927J0D7</accession>
<dbReference type="InterPro" id="IPR041664">
    <property type="entry name" value="AAA_16"/>
</dbReference>
<dbReference type="InterPro" id="IPR036388">
    <property type="entry name" value="WH-like_DNA-bd_sf"/>
</dbReference>
<dbReference type="InterPro" id="IPR016032">
    <property type="entry name" value="Sig_transdc_resp-reg_C-effctor"/>
</dbReference>
<protein>
    <submittedName>
        <fullName evidence="3">AAA family ATPase</fullName>
    </submittedName>
</protein>
<reference evidence="3" key="1">
    <citation type="journal article" date="2018" name="Curr. Microbiol.">
        <title>Cellulosimicrobium arenosum sp. nov., Isolated from Marine Sediment Sand.</title>
        <authorList>
            <person name="Oh M."/>
            <person name="Kim J.H."/>
            <person name="Yoon J.H."/>
            <person name="Schumann P."/>
            <person name="Kim W."/>
        </authorList>
    </citation>
    <scope>NUCLEOTIDE SEQUENCE</scope>
    <source>
        <strain evidence="3">KCTC 49039</strain>
    </source>
</reference>
<dbReference type="InterPro" id="IPR059106">
    <property type="entry name" value="WHD_MalT"/>
</dbReference>
<dbReference type="EMBL" id="JACYHB010000008">
    <property type="protein sequence ID" value="MBD8079541.1"/>
    <property type="molecule type" value="Genomic_DNA"/>
</dbReference>
<dbReference type="SUPFAM" id="SSF52540">
    <property type="entry name" value="P-loop containing nucleoside triphosphate hydrolases"/>
    <property type="match status" value="1"/>
</dbReference>
<dbReference type="Gene3D" id="3.40.50.300">
    <property type="entry name" value="P-loop containing nucleotide triphosphate hydrolases"/>
    <property type="match status" value="1"/>
</dbReference>
<dbReference type="InterPro" id="IPR027417">
    <property type="entry name" value="P-loop_NTPase"/>
</dbReference>